<protein>
    <submittedName>
        <fullName evidence="10">Transposase</fullName>
    </submittedName>
</protein>
<dbReference type="GO" id="GO:0003677">
    <property type="term" value="F:DNA binding"/>
    <property type="evidence" value="ECO:0007669"/>
    <property type="project" value="UniProtKB-KW"/>
</dbReference>
<dbReference type="AlphaFoldDB" id="A0A3N6PKS6"/>
<keyword evidence="2" id="KW-0815">Transposition</keyword>
<dbReference type="RefSeq" id="WP_124146040.1">
    <property type="nucleotide sequence ID" value="NZ_CAWOKI010000134.1"/>
</dbReference>
<dbReference type="Pfam" id="PF12323">
    <property type="entry name" value="HTH_OrfB_IS605"/>
    <property type="match status" value="1"/>
</dbReference>
<keyword evidence="3" id="KW-0479">Metal-binding</keyword>
<accession>A0A3N6PKS6</accession>
<dbReference type="Proteomes" id="UP000269154">
    <property type="component" value="Unassembled WGS sequence"/>
</dbReference>
<gene>
    <name evidence="10" type="ORF">D5R40_14345</name>
</gene>
<comment type="caution">
    <text evidence="10">The sequence shown here is derived from an EMBL/GenBank/DDBJ whole genome shotgun (WGS) entry which is preliminary data.</text>
</comment>
<dbReference type="NCBIfam" id="NF040570">
    <property type="entry name" value="guided_TnpB"/>
    <property type="match status" value="1"/>
</dbReference>
<dbReference type="Pfam" id="PF01385">
    <property type="entry name" value="OrfB_IS605"/>
    <property type="match status" value="1"/>
</dbReference>
<evidence type="ECO:0000256" key="2">
    <source>
        <dbReference type="ARBA" id="ARBA00022578"/>
    </source>
</evidence>
<dbReference type="OrthoDB" id="448372at2"/>
<dbReference type="GO" id="GO:0046872">
    <property type="term" value="F:metal ion binding"/>
    <property type="evidence" value="ECO:0007669"/>
    <property type="project" value="UniProtKB-KW"/>
</dbReference>
<keyword evidence="4" id="KW-0862">Zinc</keyword>
<evidence type="ECO:0000256" key="5">
    <source>
        <dbReference type="ARBA" id="ARBA00023125"/>
    </source>
</evidence>
<feature type="domain" description="Transposase putative helix-turn-helix" evidence="9">
    <location>
        <begin position="1"/>
        <end position="45"/>
    </location>
</feature>
<dbReference type="EMBL" id="RCBY01000072">
    <property type="protein sequence ID" value="RQH42314.1"/>
    <property type="molecule type" value="Genomic_DNA"/>
</dbReference>
<dbReference type="InterPro" id="IPR001959">
    <property type="entry name" value="Transposase"/>
</dbReference>
<dbReference type="GO" id="GO:0032196">
    <property type="term" value="P:transposition"/>
    <property type="evidence" value="ECO:0007669"/>
    <property type="project" value="UniProtKB-KW"/>
</dbReference>
<keyword evidence="11" id="KW-1185">Reference proteome</keyword>
<evidence type="ECO:0000259" key="7">
    <source>
        <dbReference type="Pfam" id="PF01385"/>
    </source>
</evidence>
<dbReference type="GO" id="GO:0006310">
    <property type="term" value="P:DNA recombination"/>
    <property type="evidence" value="ECO:0007669"/>
    <property type="project" value="UniProtKB-KW"/>
</dbReference>
<evidence type="ECO:0000256" key="3">
    <source>
        <dbReference type="ARBA" id="ARBA00022723"/>
    </source>
</evidence>
<evidence type="ECO:0000256" key="6">
    <source>
        <dbReference type="ARBA" id="ARBA00023172"/>
    </source>
</evidence>
<feature type="domain" description="Probable transposase IS891/IS1136/IS1341" evidence="7">
    <location>
        <begin position="187"/>
        <end position="288"/>
    </location>
</feature>
<organism evidence="10 11">
    <name type="scientific">Okeania hirsuta</name>
    <dbReference type="NCBI Taxonomy" id="1458930"/>
    <lineage>
        <taxon>Bacteria</taxon>
        <taxon>Bacillati</taxon>
        <taxon>Cyanobacteriota</taxon>
        <taxon>Cyanophyceae</taxon>
        <taxon>Oscillatoriophycideae</taxon>
        <taxon>Oscillatoriales</taxon>
        <taxon>Microcoleaceae</taxon>
        <taxon>Okeania</taxon>
    </lineage>
</organism>
<feature type="domain" description="Cas12f1-like TNB" evidence="8">
    <location>
        <begin position="310"/>
        <end position="370"/>
    </location>
</feature>
<keyword evidence="6" id="KW-0233">DNA recombination</keyword>
<reference evidence="10 11" key="1">
    <citation type="journal article" date="2018" name="ACS Chem. Biol.">
        <title>Ketoreductase domain dysfunction expands chemodiversity: malyngamide biosynthesis in the cyanobacterium Okeania hirsuta.</title>
        <authorList>
            <person name="Moss N.A."/>
            <person name="Leao T."/>
            <person name="Rankin M."/>
            <person name="McCullough T.M."/>
            <person name="Qu P."/>
            <person name="Korobeynikov A."/>
            <person name="Smith J.L."/>
            <person name="Gerwick L."/>
            <person name="Gerwick W.H."/>
        </authorList>
    </citation>
    <scope>NUCLEOTIDE SEQUENCE [LARGE SCALE GENOMIC DNA]</scope>
    <source>
        <strain evidence="10 11">PAB10Feb10-1</strain>
    </source>
</reference>
<proteinExistence type="inferred from homology"/>
<evidence type="ECO:0000313" key="10">
    <source>
        <dbReference type="EMBL" id="RQH42314.1"/>
    </source>
</evidence>
<dbReference type="InterPro" id="IPR010095">
    <property type="entry name" value="Cas12f1-like_TNB"/>
</dbReference>
<keyword evidence="5" id="KW-0238">DNA-binding</keyword>
<dbReference type="Pfam" id="PF07282">
    <property type="entry name" value="Cas12f1-like_TNB"/>
    <property type="match status" value="1"/>
</dbReference>
<evidence type="ECO:0000259" key="9">
    <source>
        <dbReference type="Pfam" id="PF12323"/>
    </source>
</evidence>
<evidence type="ECO:0000313" key="11">
    <source>
        <dbReference type="Proteomes" id="UP000269154"/>
    </source>
</evidence>
<evidence type="ECO:0000259" key="8">
    <source>
        <dbReference type="Pfam" id="PF07282"/>
    </source>
</evidence>
<dbReference type="InterPro" id="IPR021027">
    <property type="entry name" value="Transposase_put_HTH"/>
</dbReference>
<comment type="similarity">
    <text evidence="1">In the C-terminal section; belongs to the transposase 35 family.</text>
</comment>
<sequence length="404" mass="46258">MITLTYQYKLKPSKQQETEINQILDVCRTVYNYALRERKDWLSSRKVAINSCSILTEYIIPADAPYPNYNHQAKNLTIAKKIHPRLKSVNAQVLQQTLKTLDRAFYEMKSLGKGFPRFKKKLRSFVFPAMLKNCLGNSRVKLPQLGWIKIKQSRPYPESFQAKQARIVRKATGYYLMITFSSSESVPDNPVGNKSLGIDAGIESFVATSTGKLIKSPKFLLGQLRELKLLQRRLKKKKKGSNNWLKLQNTIAKLHEKIADARRDWHFKLAHQICDLTDNIFVEDINFKSWSKGIVRKKSLDSGIGQFINEILPYICWKRGKYYAKVDKNYTSQECPKCGHIGKKKLSDRKHNCSHCNYQENRDVAAAKIIKNRGLIAVGHTVKEKACGNGLTGVQLNLFDLLSS</sequence>
<evidence type="ECO:0000256" key="1">
    <source>
        <dbReference type="ARBA" id="ARBA00008761"/>
    </source>
</evidence>
<evidence type="ECO:0000256" key="4">
    <source>
        <dbReference type="ARBA" id="ARBA00022833"/>
    </source>
</evidence>
<name>A0A3N6PKS6_9CYAN</name>